<keyword evidence="2" id="KW-1185">Reference proteome</keyword>
<reference evidence="1 2" key="1">
    <citation type="submission" date="2023-09" db="EMBL/GenBank/DDBJ databases">
        <authorList>
            <person name="Rey-Velasco X."/>
        </authorList>
    </citation>
    <scope>NUCLEOTIDE SEQUENCE [LARGE SCALE GENOMIC DNA]</scope>
    <source>
        <strain evidence="1 2">W335</strain>
    </source>
</reference>
<dbReference type="Pfam" id="PF12261">
    <property type="entry name" value="T_hemolysin"/>
    <property type="match status" value="1"/>
</dbReference>
<dbReference type="EMBL" id="JAVRIB010000014">
    <property type="protein sequence ID" value="MDT0635875.1"/>
    <property type="molecule type" value="Genomic_DNA"/>
</dbReference>
<dbReference type="RefSeq" id="WP_311653774.1">
    <property type="nucleotide sequence ID" value="NZ_JAVRIB010000014.1"/>
</dbReference>
<comment type="caution">
    <text evidence="1">The sequence shown here is derived from an EMBL/GenBank/DDBJ whole genome shotgun (WGS) entry which is preliminary data.</text>
</comment>
<dbReference type="InterPro" id="IPR022050">
    <property type="entry name" value="T_hemolysin"/>
</dbReference>
<protein>
    <submittedName>
        <fullName evidence="1">Thermostable hemolysin</fullName>
    </submittedName>
</protein>
<dbReference type="Proteomes" id="UP001251857">
    <property type="component" value="Unassembled WGS sequence"/>
</dbReference>
<evidence type="ECO:0000313" key="1">
    <source>
        <dbReference type="EMBL" id="MDT0635875.1"/>
    </source>
</evidence>
<accession>A0ABU3C2U9</accession>
<gene>
    <name evidence="1" type="ORF">RM532_13045</name>
</gene>
<name>A0ABU3C2U9_9GAMM</name>
<organism evidence="1 2">
    <name type="scientific">Spectribacter hydrogenoxidans</name>
    <dbReference type="NCBI Taxonomy" id="3075608"/>
    <lineage>
        <taxon>Bacteria</taxon>
        <taxon>Pseudomonadati</taxon>
        <taxon>Pseudomonadota</taxon>
        <taxon>Gammaproteobacteria</taxon>
        <taxon>Salinisphaerales</taxon>
        <taxon>Salinisphaeraceae</taxon>
        <taxon>Spectribacter</taxon>
    </lineage>
</organism>
<proteinExistence type="predicted"/>
<sequence length="203" mass="22001">MTMNNPVVALNSGLTHYGPGAQDRAIVEKFVATHYERHYQACIDEFYPQLLALHDARGLRACVGFRGAETGPLFLEQYLEAPVENLLRARVGIEIGRAHIVEVGGLAADGAGACRFLIPRVAKWLVGRGFVAVAFTATRRVSNSFRRLRLTPADLGIADPVCLHGGSEVWGRYYDFGPRVFAGRLAAAIPTGQFPPSADAVLP</sequence>
<evidence type="ECO:0000313" key="2">
    <source>
        <dbReference type="Proteomes" id="UP001251857"/>
    </source>
</evidence>